<dbReference type="Proteomes" id="UP000467841">
    <property type="component" value="Unassembled WGS sequence"/>
</dbReference>
<dbReference type="PANTHER" id="PTHR31672:SF13">
    <property type="entry name" value="F-BOX PROTEIN CPR30-LIKE"/>
    <property type="match status" value="1"/>
</dbReference>
<keyword evidence="3" id="KW-1185">Reference proteome</keyword>
<dbReference type="InterPro" id="IPR017451">
    <property type="entry name" value="F-box-assoc_interact_dom"/>
</dbReference>
<dbReference type="OrthoDB" id="1022798at2759"/>
<name>A0A6D2HR80_9BRAS</name>
<comment type="caution">
    <text evidence="2">The sequence shown here is derived from an EMBL/GenBank/DDBJ whole genome shotgun (WGS) entry which is preliminary data.</text>
</comment>
<reference evidence="2" key="1">
    <citation type="submission" date="2020-01" db="EMBL/GenBank/DDBJ databases">
        <authorList>
            <person name="Mishra B."/>
        </authorList>
    </citation>
    <scope>NUCLEOTIDE SEQUENCE [LARGE SCALE GENOMIC DNA]</scope>
</reference>
<dbReference type="SUPFAM" id="SSF50965">
    <property type="entry name" value="Galactose oxidase, central domain"/>
    <property type="match status" value="1"/>
</dbReference>
<dbReference type="EMBL" id="CACVBM020000277">
    <property type="protein sequence ID" value="CAA7017030.1"/>
    <property type="molecule type" value="Genomic_DNA"/>
</dbReference>
<dbReference type="InterPro" id="IPR011043">
    <property type="entry name" value="Gal_Oxase/kelch_b-propeller"/>
</dbReference>
<dbReference type="AlphaFoldDB" id="A0A6D2HR80"/>
<dbReference type="Pfam" id="PF07734">
    <property type="entry name" value="FBA_1"/>
    <property type="match status" value="1"/>
</dbReference>
<dbReference type="PANTHER" id="PTHR31672">
    <property type="entry name" value="BNACNNG10540D PROTEIN"/>
    <property type="match status" value="1"/>
</dbReference>
<gene>
    <name evidence="2" type="ORF">MERR_LOCUS4265</name>
</gene>
<dbReference type="NCBIfam" id="TIGR01640">
    <property type="entry name" value="F_box_assoc_1"/>
    <property type="match status" value="1"/>
</dbReference>
<dbReference type="InterPro" id="IPR006527">
    <property type="entry name" value="F-box-assoc_dom_typ1"/>
</dbReference>
<evidence type="ECO:0000313" key="3">
    <source>
        <dbReference type="Proteomes" id="UP000467841"/>
    </source>
</evidence>
<dbReference type="InterPro" id="IPR050796">
    <property type="entry name" value="SCF_F-box_component"/>
</dbReference>
<organism evidence="2 3">
    <name type="scientific">Microthlaspi erraticum</name>
    <dbReference type="NCBI Taxonomy" id="1685480"/>
    <lineage>
        <taxon>Eukaryota</taxon>
        <taxon>Viridiplantae</taxon>
        <taxon>Streptophyta</taxon>
        <taxon>Embryophyta</taxon>
        <taxon>Tracheophyta</taxon>
        <taxon>Spermatophyta</taxon>
        <taxon>Magnoliopsida</taxon>
        <taxon>eudicotyledons</taxon>
        <taxon>Gunneridae</taxon>
        <taxon>Pentapetalae</taxon>
        <taxon>rosids</taxon>
        <taxon>malvids</taxon>
        <taxon>Brassicales</taxon>
        <taxon>Brassicaceae</taxon>
        <taxon>Coluteocarpeae</taxon>
        <taxon>Microthlaspi</taxon>
    </lineage>
</organism>
<accession>A0A6D2HR80</accession>
<protein>
    <recommendedName>
        <fullName evidence="1">F-box associated beta-propeller type 1 domain-containing protein</fullName>
    </recommendedName>
</protein>
<sequence length="313" mass="37137">MFKDPRVCNVNLSQNVVAQFMGALDLKVSHSNSEQVDIAQVFHCDGLLLCTTKDKKLVVWNPCLGETRWIQPKPNYQYYTDSTFSLGYQNNKSFRIYKILRCWDRYEYNRKGRFEIYEFSSNSWRCVDETALDFFCIWLRGVSLKGNTFWIAMERKEENSYVLSFDFTTERFKRWSLPAFQNAGYVMDLSVVREENLLVLYQCYNSKEIEIWVTKKFDDNQAALSWSKYFTVDLLKINRSRNLCPTIASVVIYEEKNMVLCCSDGLRRMSMDVYITGEDDVYCKEIYYDQEIKSRNKVLWPFIFNYAPSLVHI</sequence>
<proteinExistence type="predicted"/>
<evidence type="ECO:0000313" key="2">
    <source>
        <dbReference type="EMBL" id="CAA7017030.1"/>
    </source>
</evidence>
<feature type="domain" description="F-box associated beta-propeller type 1" evidence="1">
    <location>
        <begin position="1"/>
        <end position="313"/>
    </location>
</feature>
<evidence type="ECO:0000259" key="1">
    <source>
        <dbReference type="Pfam" id="PF07734"/>
    </source>
</evidence>